<dbReference type="RefSeq" id="WP_310256046.1">
    <property type="nucleotide sequence ID" value="NZ_JAVDWA010000001.1"/>
</dbReference>
<dbReference type="PANTHER" id="PTHR43025">
    <property type="entry name" value="MONOGALACTOSYLDIACYLGLYCEROL SYNTHASE"/>
    <property type="match status" value="1"/>
</dbReference>
<dbReference type="EMBL" id="JAVDWA010000001">
    <property type="protein sequence ID" value="MDR7071470.1"/>
    <property type="molecule type" value="Genomic_DNA"/>
</dbReference>
<dbReference type="PANTHER" id="PTHR43025:SF3">
    <property type="entry name" value="MONOGALACTOSYLDIACYLGLYCEROL SYNTHASE 1, CHLOROPLASTIC"/>
    <property type="match status" value="1"/>
</dbReference>
<dbReference type="InterPro" id="IPR009695">
    <property type="entry name" value="Diacylglyc_glucosyltr_N"/>
</dbReference>
<evidence type="ECO:0000313" key="8">
    <source>
        <dbReference type="Proteomes" id="UP001258181"/>
    </source>
</evidence>
<dbReference type="Pfam" id="PF06925">
    <property type="entry name" value="MGDG_synth"/>
    <property type="match status" value="1"/>
</dbReference>
<comment type="subcellular location">
    <subcellularLocation>
        <location evidence="1">Membrane</location>
    </subcellularLocation>
</comment>
<feature type="domain" description="Glycosyl transferase family 28 C-terminal" evidence="5">
    <location>
        <begin position="202"/>
        <end position="293"/>
    </location>
</feature>
<dbReference type="SUPFAM" id="SSF53756">
    <property type="entry name" value="UDP-Glycosyltransferase/glycogen phosphorylase"/>
    <property type="match status" value="1"/>
</dbReference>
<accession>A0ABU1TW80</accession>
<keyword evidence="8" id="KW-1185">Reference proteome</keyword>
<name>A0ABU1TW80_9BACL</name>
<protein>
    <submittedName>
        <fullName evidence="7">UDP-N-acetylglucosamine:LPS N-acetylglucosamine transferase</fullName>
    </submittedName>
</protein>
<evidence type="ECO:0000256" key="2">
    <source>
        <dbReference type="ARBA" id="ARBA00006962"/>
    </source>
</evidence>
<comment type="caution">
    <text evidence="7">The sequence shown here is derived from an EMBL/GenBank/DDBJ whole genome shotgun (WGS) entry which is preliminary data.</text>
</comment>
<evidence type="ECO:0000313" key="7">
    <source>
        <dbReference type="EMBL" id="MDR7071470.1"/>
    </source>
</evidence>
<dbReference type="InterPro" id="IPR007235">
    <property type="entry name" value="Glyco_trans_28_C"/>
</dbReference>
<evidence type="ECO:0000256" key="1">
    <source>
        <dbReference type="ARBA" id="ARBA00004370"/>
    </source>
</evidence>
<dbReference type="InterPro" id="IPR050519">
    <property type="entry name" value="Glycosyltransf_28_UgtP"/>
</dbReference>
<evidence type="ECO:0000259" key="5">
    <source>
        <dbReference type="Pfam" id="PF04101"/>
    </source>
</evidence>
<evidence type="ECO:0000256" key="3">
    <source>
        <dbReference type="ARBA" id="ARBA00022676"/>
    </source>
</evidence>
<organism evidence="7 8">
    <name type="scientific">Fictibacillus barbaricus</name>
    <dbReference type="NCBI Taxonomy" id="182136"/>
    <lineage>
        <taxon>Bacteria</taxon>
        <taxon>Bacillati</taxon>
        <taxon>Bacillota</taxon>
        <taxon>Bacilli</taxon>
        <taxon>Bacillales</taxon>
        <taxon>Fictibacillaceae</taxon>
        <taxon>Fictibacillus</taxon>
    </lineage>
</organism>
<keyword evidence="4 7" id="KW-0808">Transferase</keyword>
<proteinExistence type="inferred from homology"/>
<dbReference type="Gene3D" id="3.40.50.2000">
    <property type="entry name" value="Glycogen Phosphorylase B"/>
    <property type="match status" value="2"/>
</dbReference>
<comment type="similarity">
    <text evidence="2">Belongs to the glycosyltransferase 28 family.</text>
</comment>
<feature type="domain" description="Diacylglycerol glucosyltransferase N-terminal" evidence="6">
    <location>
        <begin position="16"/>
        <end position="183"/>
    </location>
</feature>
<gene>
    <name evidence="7" type="ORF">J2X07_000445</name>
</gene>
<evidence type="ECO:0000256" key="4">
    <source>
        <dbReference type="ARBA" id="ARBA00022679"/>
    </source>
</evidence>
<dbReference type="GO" id="GO:0016740">
    <property type="term" value="F:transferase activity"/>
    <property type="evidence" value="ECO:0007669"/>
    <property type="project" value="UniProtKB-KW"/>
</dbReference>
<dbReference type="Proteomes" id="UP001258181">
    <property type="component" value="Unassembled WGS sequence"/>
</dbReference>
<reference evidence="7 8" key="1">
    <citation type="submission" date="2023-07" db="EMBL/GenBank/DDBJ databases">
        <title>Sorghum-associated microbial communities from plants grown in Nebraska, USA.</title>
        <authorList>
            <person name="Schachtman D."/>
        </authorList>
    </citation>
    <scope>NUCLEOTIDE SEQUENCE [LARGE SCALE GENOMIC DNA]</scope>
    <source>
        <strain evidence="7 8">BE211</strain>
    </source>
</reference>
<evidence type="ECO:0000259" key="6">
    <source>
        <dbReference type="Pfam" id="PF06925"/>
    </source>
</evidence>
<keyword evidence="3" id="KW-0328">Glycosyltransferase</keyword>
<sequence>MKKILFLPLFQMPSGHHHVADSLIDSIKSHSDQIECCKLDFLHYVNPGLEKLVSSIYLKWISASPATYKKAYYHYSYTNSTNNLSLSFYEKLFLRRMEKLILRENPDLIICTHSFPSFLLSVLKEKGKLNIPVINVYTDFFINSVWGMNGIDYHLVPDHAIKSTLVEKYGVPAKNIKVSGIPIHEKLEKKLPDKAKTKSINILIAGGSSGLGDMTGFLEQARKQQGDIKFTILCGKNKNLYDAIRSWNHPSIQCVPYLSSKEEMNHLYEHADAIVTKPGGVTISECLKKGVPIFVHSALPGQEDVNLNVLLDKRLIYKISKESSYIEQIVSILKDDKEMADYRSRVDLYRSSLELSDSNGMSSFIYAVLQQSGQQAINKDSLTKKHWAIIRPFKKRRSFAE</sequence>
<dbReference type="Pfam" id="PF04101">
    <property type="entry name" value="Glyco_tran_28_C"/>
    <property type="match status" value="1"/>
</dbReference>